<protein>
    <submittedName>
        <fullName evidence="1">Uncharacterized protein</fullName>
    </submittedName>
</protein>
<dbReference type="RefSeq" id="WP_305990217.1">
    <property type="nucleotide sequence ID" value="NZ_JAVAMP010000001.1"/>
</dbReference>
<keyword evidence="2" id="KW-1185">Reference proteome</keyword>
<evidence type="ECO:0000313" key="2">
    <source>
        <dbReference type="Proteomes" id="UP001231941"/>
    </source>
</evidence>
<reference evidence="1 2" key="1">
    <citation type="submission" date="2023-08" db="EMBL/GenBank/DDBJ databases">
        <authorList>
            <person name="Park J.-S."/>
        </authorList>
    </citation>
    <scope>NUCLEOTIDE SEQUENCE [LARGE SCALE GENOMIC DNA]</scope>
    <source>
        <strain evidence="1 2">2205SS18-9</strain>
    </source>
</reference>
<organism evidence="1 2">
    <name type="scientific">Chengkuizengella axinellae</name>
    <dbReference type="NCBI Taxonomy" id="3064388"/>
    <lineage>
        <taxon>Bacteria</taxon>
        <taxon>Bacillati</taxon>
        <taxon>Bacillota</taxon>
        <taxon>Bacilli</taxon>
        <taxon>Bacillales</taxon>
        <taxon>Paenibacillaceae</taxon>
        <taxon>Chengkuizengella</taxon>
    </lineage>
</organism>
<evidence type="ECO:0000313" key="1">
    <source>
        <dbReference type="EMBL" id="MDP5272918.1"/>
    </source>
</evidence>
<comment type="caution">
    <text evidence="1">The sequence shown here is derived from an EMBL/GenBank/DDBJ whole genome shotgun (WGS) entry which is preliminary data.</text>
</comment>
<dbReference type="Proteomes" id="UP001231941">
    <property type="component" value="Unassembled WGS sequence"/>
</dbReference>
<accession>A0ABT9IU88</accession>
<dbReference type="EMBL" id="JAVAMP010000001">
    <property type="protein sequence ID" value="MDP5272918.1"/>
    <property type="molecule type" value="Genomic_DNA"/>
</dbReference>
<name>A0ABT9IU88_9BACL</name>
<proteinExistence type="predicted"/>
<gene>
    <name evidence="1" type="ORF">Q5Y73_02255</name>
</gene>
<sequence length="74" mass="8700">MKRFLVLSFVFLFLLILVYGGMKLFRGCRVWRNLWDFMVAIKIPIDSSINYISVGNHLEEVADKLFGSQPRYVQ</sequence>